<dbReference type="EMBL" id="DWZJ01000050">
    <property type="protein sequence ID" value="HJB13222.1"/>
    <property type="molecule type" value="Genomic_DNA"/>
</dbReference>
<reference evidence="2" key="2">
    <citation type="submission" date="2021-04" db="EMBL/GenBank/DDBJ databases">
        <authorList>
            <person name="Gilroy R."/>
        </authorList>
    </citation>
    <scope>NUCLEOTIDE SEQUENCE</scope>
    <source>
        <strain evidence="2">ChiBcec18-1249</strain>
    </source>
</reference>
<dbReference type="AlphaFoldDB" id="A0A9D2RSM6"/>
<evidence type="ECO:0000313" key="3">
    <source>
        <dbReference type="Proteomes" id="UP000823824"/>
    </source>
</evidence>
<gene>
    <name evidence="2" type="ORF">H9787_05875</name>
</gene>
<reference evidence="2" key="1">
    <citation type="journal article" date="2021" name="PeerJ">
        <title>Extensive microbial diversity within the chicken gut microbiome revealed by metagenomics and culture.</title>
        <authorList>
            <person name="Gilroy R."/>
            <person name="Ravi A."/>
            <person name="Getino M."/>
            <person name="Pursley I."/>
            <person name="Horton D.L."/>
            <person name="Alikhan N.F."/>
            <person name="Baker D."/>
            <person name="Gharbi K."/>
            <person name="Hall N."/>
            <person name="Watson M."/>
            <person name="Adriaenssens E.M."/>
            <person name="Foster-Nyarko E."/>
            <person name="Jarju S."/>
            <person name="Secka A."/>
            <person name="Antonio M."/>
            <person name="Oren A."/>
            <person name="Chaudhuri R.R."/>
            <person name="La Ragione R."/>
            <person name="Hildebrand F."/>
            <person name="Pallen M.J."/>
        </authorList>
    </citation>
    <scope>NUCLEOTIDE SEQUENCE</scope>
    <source>
        <strain evidence="2">ChiBcec18-1249</strain>
    </source>
</reference>
<evidence type="ECO:0000256" key="1">
    <source>
        <dbReference type="SAM" id="MobiDB-lite"/>
    </source>
</evidence>
<sequence>MRRIWDKYKFVALVALAGAVLLLWPSGSGDAAEHASPQAAPAAQAELQAEMEDILGRIQGVGEVQVLLTVDSDGERQLAEDSELSYSGSTAAPEDYSRSSQTVLVDGGSGDAPVVTRTVYPTYRGALVVCQGGDRADVKLAVTEAVASLTGLTADRITVAKSQ</sequence>
<proteinExistence type="predicted"/>
<accession>A0A9D2RSM6</accession>
<comment type="caution">
    <text evidence="2">The sequence shown here is derived from an EMBL/GenBank/DDBJ whole genome shotgun (WGS) entry which is preliminary data.</text>
</comment>
<feature type="region of interest" description="Disordered" evidence="1">
    <location>
        <begin position="78"/>
        <end position="98"/>
    </location>
</feature>
<organism evidence="2 3">
    <name type="scientific">Candidatus Oscillibacter excrementigallinarum</name>
    <dbReference type="NCBI Taxonomy" id="2838716"/>
    <lineage>
        <taxon>Bacteria</taxon>
        <taxon>Bacillati</taxon>
        <taxon>Bacillota</taxon>
        <taxon>Clostridia</taxon>
        <taxon>Eubacteriales</taxon>
        <taxon>Oscillospiraceae</taxon>
        <taxon>Oscillibacter</taxon>
    </lineage>
</organism>
<protein>
    <submittedName>
        <fullName evidence="2">Stage III sporulation protein AG</fullName>
    </submittedName>
</protein>
<name>A0A9D2RSM6_9FIRM</name>
<evidence type="ECO:0000313" key="2">
    <source>
        <dbReference type="EMBL" id="HJB13222.1"/>
    </source>
</evidence>
<dbReference type="Proteomes" id="UP000823824">
    <property type="component" value="Unassembled WGS sequence"/>
</dbReference>